<protein>
    <submittedName>
        <fullName evidence="1">Uncharacterized protein</fullName>
    </submittedName>
</protein>
<proteinExistence type="predicted"/>
<reference evidence="1 2" key="1">
    <citation type="submission" date="2023-08" db="EMBL/GenBank/DDBJ databases">
        <title>A Necator americanus chromosomal reference genome.</title>
        <authorList>
            <person name="Ilik V."/>
            <person name="Petrzelkova K.J."/>
            <person name="Pardy F."/>
            <person name="Fuh T."/>
            <person name="Niatou-Singa F.S."/>
            <person name="Gouil Q."/>
            <person name="Baker L."/>
            <person name="Ritchie M.E."/>
            <person name="Jex A.R."/>
            <person name="Gazzola D."/>
            <person name="Li H."/>
            <person name="Toshio Fujiwara R."/>
            <person name="Zhan B."/>
            <person name="Aroian R.V."/>
            <person name="Pafco B."/>
            <person name="Schwarz E.M."/>
        </authorList>
    </citation>
    <scope>NUCLEOTIDE SEQUENCE [LARGE SCALE GENOMIC DNA]</scope>
    <source>
        <strain evidence="1 2">Aroian</strain>
        <tissue evidence="1">Whole animal</tissue>
    </source>
</reference>
<evidence type="ECO:0000313" key="2">
    <source>
        <dbReference type="Proteomes" id="UP001303046"/>
    </source>
</evidence>
<accession>A0ABR1EGJ9</accession>
<organism evidence="1 2">
    <name type="scientific">Necator americanus</name>
    <name type="common">Human hookworm</name>
    <dbReference type="NCBI Taxonomy" id="51031"/>
    <lineage>
        <taxon>Eukaryota</taxon>
        <taxon>Metazoa</taxon>
        <taxon>Ecdysozoa</taxon>
        <taxon>Nematoda</taxon>
        <taxon>Chromadorea</taxon>
        <taxon>Rhabditida</taxon>
        <taxon>Rhabditina</taxon>
        <taxon>Rhabditomorpha</taxon>
        <taxon>Strongyloidea</taxon>
        <taxon>Ancylostomatidae</taxon>
        <taxon>Bunostominae</taxon>
        <taxon>Necator</taxon>
    </lineage>
</organism>
<comment type="caution">
    <text evidence="1">The sequence shown here is derived from an EMBL/GenBank/DDBJ whole genome shotgun (WGS) entry which is preliminary data.</text>
</comment>
<evidence type="ECO:0000313" key="1">
    <source>
        <dbReference type="EMBL" id="KAK6761837.1"/>
    </source>
</evidence>
<dbReference type="Proteomes" id="UP001303046">
    <property type="component" value="Unassembled WGS sequence"/>
</dbReference>
<name>A0ABR1EGJ9_NECAM</name>
<keyword evidence="2" id="KW-1185">Reference proteome</keyword>
<gene>
    <name evidence="1" type="primary">Necator_chrX.g22955</name>
    <name evidence="1" type="ORF">RB195_022792</name>
</gene>
<dbReference type="EMBL" id="JAVFWL010000006">
    <property type="protein sequence ID" value="KAK6761837.1"/>
    <property type="molecule type" value="Genomic_DNA"/>
</dbReference>
<sequence>MEIITKRFYSTLFCSSTPVSTPVIPTGKVPPRILLSGVRVAIKSMKPDTAPGHDFISRDFLQAGGHPLHARDVLSSEKRIPGQWNTSRTVLIHRKRGPSELQCDNLAERVIQNVH</sequence>